<dbReference type="AlphaFoldDB" id="E1WX44"/>
<dbReference type="EMBL" id="FQ312005">
    <property type="protein sequence ID" value="CBW25745.1"/>
    <property type="molecule type" value="Genomic_DNA"/>
</dbReference>
<sequence>MTTDSQTCPKCTSPYGYSDGTLWVCPECFHEWSLDALADEASAKFLDANGNQLQDGDSVTVIRDLKAGKSTIKSGTKVKNIRLLEEPVNDHDISCKIDGHGSMYLKCSVVKKA</sequence>
<dbReference type="SUPFAM" id="SSF57783">
    <property type="entry name" value="Zinc beta-ribbon"/>
    <property type="match status" value="1"/>
</dbReference>
<accession>E1WX44</accession>
<dbReference type="InterPro" id="IPR013987">
    <property type="entry name" value="YjdM_N"/>
</dbReference>
<dbReference type="InterPro" id="IPR013988">
    <property type="entry name" value="YjdM_C"/>
</dbReference>
<dbReference type="InterPro" id="IPR004624">
    <property type="entry name" value="YjdM"/>
</dbReference>
<gene>
    <name evidence="4" type="primary">phnA</name>
    <name evidence="4" type="ordered locus">BMS_0852</name>
</gene>
<name>E1WX44_HALMS</name>
<keyword evidence="5" id="KW-1185">Reference proteome</keyword>
<dbReference type="Gene3D" id="2.20.25.10">
    <property type="match status" value="1"/>
</dbReference>
<evidence type="ECO:0000256" key="1">
    <source>
        <dbReference type="ARBA" id="ARBA00009248"/>
    </source>
</evidence>
<reference evidence="5" key="1">
    <citation type="journal article" date="2013" name="ISME J.">
        <title>A small predatory core genome in the divergent marine Bacteriovorax marinus SJ and the terrestrial Bdellovibrio bacteriovorus.</title>
        <authorList>
            <person name="Crossman L.C."/>
            <person name="Chen H."/>
            <person name="Cerdeno-Tarraga A.M."/>
            <person name="Brooks K."/>
            <person name="Quail M.A."/>
            <person name="Pineiro S.A."/>
            <person name="Hobley L."/>
            <person name="Sockett R.E."/>
            <person name="Bentley S.D."/>
            <person name="Parkhill J."/>
            <person name="Williams H.N."/>
            <person name="Stine O.C."/>
        </authorList>
    </citation>
    <scope>NUCLEOTIDE SEQUENCE [LARGE SCALE GENOMIC DNA]</scope>
    <source>
        <strain evidence="5">ATCC BAA-682 / DSM 15412 / SJ</strain>
    </source>
</reference>
<dbReference type="Pfam" id="PF08274">
    <property type="entry name" value="Zn_Ribbon_YjdM"/>
    <property type="match status" value="1"/>
</dbReference>
<dbReference type="OrthoDB" id="5294873at2"/>
<dbReference type="PANTHER" id="PTHR30305">
    <property type="entry name" value="PROTEIN YJDM-RELATED"/>
    <property type="match status" value="1"/>
</dbReference>
<dbReference type="Pfam" id="PF03831">
    <property type="entry name" value="YjdM"/>
    <property type="match status" value="1"/>
</dbReference>
<dbReference type="eggNOG" id="COG2824">
    <property type="taxonomic scope" value="Bacteria"/>
</dbReference>
<dbReference type="Gene3D" id="2.30.30.40">
    <property type="entry name" value="SH3 Domains"/>
    <property type="match status" value="1"/>
</dbReference>
<dbReference type="Proteomes" id="UP000008963">
    <property type="component" value="Chromosome"/>
</dbReference>
<dbReference type="KEGG" id="bmx:BMS_0852"/>
<dbReference type="GO" id="GO:0016787">
    <property type="term" value="F:hydrolase activity"/>
    <property type="evidence" value="ECO:0007669"/>
    <property type="project" value="UniProtKB-KW"/>
</dbReference>
<dbReference type="SUPFAM" id="SSF82057">
    <property type="entry name" value="Prokaryotic SH3-related domain"/>
    <property type="match status" value="1"/>
</dbReference>
<dbReference type="STRING" id="862908.BMS_0852"/>
<protein>
    <submittedName>
        <fullName evidence="4">Phosphonoacetate hydrolase</fullName>
    </submittedName>
</protein>
<proteinExistence type="inferred from homology"/>
<evidence type="ECO:0000259" key="3">
    <source>
        <dbReference type="Pfam" id="PF08274"/>
    </source>
</evidence>
<comment type="similarity">
    <text evidence="1">Belongs to the YjdM family.</text>
</comment>
<keyword evidence="4" id="KW-0378">Hydrolase</keyword>
<dbReference type="PATRIC" id="fig|862908.3.peg.812"/>
<dbReference type="RefSeq" id="WP_014243530.1">
    <property type="nucleotide sequence ID" value="NC_016620.1"/>
</dbReference>
<dbReference type="PANTHER" id="PTHR30305:SF3">
    <property type="entry name" value="PROTEIN YJDM"/>
    <property type="match status" value="1"/>
</dbReference>
<organism evidence="4 5">
    <name type="scientific">Halobacteriovorax marinus (strain ATCC BAA-682 / DSM 15412 / SJ)</name>
    <name type="common">Bacteriovorax marinus</name>
    <dbReference type="NCBI Taxonomy" id="862908"/>
    <lineage>
        <taxon>Bacteria</taxon>
        <taxon>Pseudomonadati</taxon>
        <taxon>Bdellovibrionota</taxon>
        <taxon>Bacteriovoracia</taxon>
        <taxon>Bacteriovoracales</taxon>
        <taxon>Halobacteriovoraceae</taxon>
        <taxon>Halobacteriovorax</taxon>
    </lineage>
</organism>
<dbReference type="HOGENOM" id="CLU_134486_0_1_7"/>
<feature type="domain" description="Protein YjdM C-terminal" evidence="2">
    <location>
        <begin position="46"/>
        <end position="113"/>
    </location>
</feature>
<evidence type="ECO:0000313" key="5">
    <source>
        <dbReference type="Proteomes" id="UP000008963"/>
    </source>
</evidence>
<feature type="domain" description="Protein YjdM N-terminal" evidence="3">
    <location>
        <begin position="8"/>
        <end position="33"/>
    </location>
</feature>
<evidence type="ECO:0000313" key="4">
    <source>
        <dbReference type="EMBL" id="CBW25745.1"/>
    </source>
</evidence>
<dbReference type="NCBIfam" id="TIGR00686">
    <property type="entry name" value="phnA"/>
    <property type="match status" value="1"/>
</dbReference>
<evidence type="ECO:0000259" key="2">
    <source>
        <dbReference type="Pfam" id="PF03831"/>
    </source>
</evidence>